<dbReference type="Proteomes" id="UP001526166">
    <property type="component" value="Unassembled WGS sequence"/>
</dbReference>
<gene>
    <name evidence="1" type="ORF">OE699_14695</name>
</gene>
<protein>
    <submittedName>
        <fullName evidence="1">Uncharacterized protein</fullName>
    </submittedName>
</protein>
<name>A0ABT3A2M9_9RHOB</name>
<comment type="caution">
    <text evidence="1">The sequence shown here is derived from an EMBL/GenBank/DDBJ whole genome shotgun (WGS) entry which is preliminary data.</text>
</comment>
<sequence>MDNLAVTRHLMQRDTLRLAVAFSQLTKRRSIPKYLFDTFGP</sequence>
<accession>A0ABT3A2M9</accession>
<reference evidence="1 2" key="1">
    <citation type="submission" date="2022-10" db="EMBL/GenBank/DDBJ databases">
        <title>Sinirhodobacter sp. nov., isolated from ocean surface sediments.</title>
        <authorList>
            <person name="He W."/>
            <person name="Wang L."/>
            <person name="Zhang D.-F."/>
        </authorList>
    </citation>
    <scope>NUCLEOTIDE SEQUENCE [LARGE SCALE GENOMIC DNA]</scope>
    <source>
        <strain evidence="1 2">WL0115</strain>
    </source>
</reference>
<dbReference type="EMBL" id="JAOWKW010000013">
    <property type="protein sequence ID" value="MCV2880097.1"/>
    <property type="molecule type" value="Genomic_DNA"/>
</dbReference>
<keyword evidence="2" id="KW-1185">Reference proteome</keyword>
<evidence type="ECO:0000313" key="1">
    <source>
        <dbReference type="EMBL" id="MCV2880097.1"/>
    </source>
</evidence>
<organism evidence="1 2">
    <name type="scientific">Sedimentimonas flavescens</name>
    <dbReference type="NCBI Taxonomy" id="2851012"/>
    <lineage>
        <taxon>Bacteria</taxon>
        <taxon>Pseudomonadati</taxon>
        <taxon>Pseudomonadota</taxon>
        <taxon>Alphaproteobacteria</taxon>
        <taxon>Rhodobacterales</taxon>
        <taxon>Rhodobacter group</taxon>
        <taxon>Sedimentimonas</taxon>
    </lineage>
</organism>
<evidence type="ECO:0000313" key="2">
    <source>
        <dbReference type="Proteomes" id="UP001526166"/>
    </source>
</evidence>
<proteinExistence type="predicted"/>